<name>A0A840I675_9PROT</name>
<dbReference type="InterPro" id="IPR009325">
    <property type="entry name" value="DUF983"/>
</dbReference>
<dbReference type="Proteomes" id="UP000563524">
    <property type="component" value="Unassembled WGS sequence"/>
</dbReference>
<organism evidence="2 3">
    <name type="scientific">Parvularcula dongshanensis</name>
    <dbReference type="NCBI Taxonomy" id="1173995"/>
    <lineage>
        <taxon>Bacteria</taxon>
        <taxon>Pseudomonadati</taxon>
        <taxon>Pseudomonadota</taxon>
        <taxon>Alphaproteobacteria</taxon>
        <taxon>Parvularculales</taxon>
        <taxon>Parvularculaceae</taxon>
        <taxon>Parvularcula</taxon>
    </lineage>
</organism>
<dbReference type="Pfam" id="PF06170">
    <property type="entry name" value="DUF983"/>
    <property type="match status" value="1"/>
</dbReference>
<evidence type="ECO:0000313" key="3">
    <source>
        <dbReference type="Proteomes" id="UP000563524"/>
    </source>
</evidence>
<dbReference type="AlphaFoldDB" id="A0A840I675"/>
<feature type="transmembrane region" description="Helical" evidence="1">
    <location>
        <begin position="101"/>
        <end position="123"/>
    </location>
</feature>
<accession>A0A840I675</accession>
<evidence type="ECO:0000256" key="1">
    <source>
        <dbReference type="SAM" id="Phobius"/>
    </source>
</evidence>
<keyword evidence="1" id="KW-1133">Transmembrane helix</keyword>
<sequence length="148" mass="16259">MALAVHLAAMSSTALQDDDRRPFWRSVLRGARNRCPRCGQGRVLRDYVKVRDACAVCGQDFSGHEADDAPPYLTIFVVGHLIAVPVVEVKRRFDPPLGAQVLGWCALAIVLTILLLPVCKGALIGLQWANRMHGFAQTPDDPEDVLRS</sequence>
<evidence type="ECO:0000313" key="2">
    <source>
        <dbReference type="EMBL" id="MBB4659815.1"/>
    </source>
</evidence>
<keyword evidence="1" id="KW-0812">Transmembrane</keyword>
<dbReference type="EMBL" id="JACHOB010000005">
    <property type="protein sequence ID" value="MBB4659815.1"/>
    <property type="molecule type" value="Genomic_DNA"/>
</dbReference>
<proteinExistence type="predicted"/>
<gene>
    <name evidence="2" type="ORF">GGQ59_002356</name>
</gene>
<comment type="caution">
    <text evidence="2">The sequence shown here is derived from an EMBL/GenBank/DDBJ whole genome shotgun (WGS) entry which is preliminary data.</text>
</comment>
<reference evidence="2 3" key="1">
    <citation type="submission" date="2020-08" db="EMBL/GenBank/DDBJ databases">
        <title>Genomic Encyclopedia of Type Strains, Phase IV (KMG-IV): sequencing the most valuable type-strain genomes for metagenomic binning, comparative biology and taxonomic classification.</title>
        <authorList>
            <person name="Goeker M."/>
        </authorList>
    </citation>
    <scope>NUCLEOTIDE SEQUENCE [LARGE SCALE GENOMIC DNA]</scope>
    <source>
        <strain evidence="2 3">DSM 102850</strain>
    </source>
</reference>
<keyword evidence="1" id="KW-0472">Membrane</keyword>
<keyword evidence="3" id="KW-1185">Reference proteome</keyword>
<protein>
    <submittedName>
        <fullName evidence="2">Uncharacterized protein (DUF983 family)</fullName>
    </submittedName>
</protein>